<evidence type="ECO:0000256" key="1">
    <source>
        <dbReference type="ARBA" id="ARBA00000085"/>
    </source>
</evidence>
<evidence type="ECO:0000256" key="8">
    <source>
        <dbReference type="ARBA" id="ARBA00022741"/>
    </source>
</evidence>
<dbReference type="STRING" id="512399.A8709_28565"/>
<dbReference type="SUPFAM" id="SSF55874">
    <property type="entry name" value="ATPase domain of HSP90 chaperone/DNA topoisomerase II/histidine kinase"/>
    <property type="match status" value="1"/>
</dbReference>
<keyword evidence="9" id="KW-0418">Kinase</keyword>
<dbReference type="Pfam" id="PF06580">
    <property type="entry name" value="His_kinase"/>
    <property type="match status" value="1"/>
</dbReference>
<dbReference type="OrthoDB" id="9776552at2"/>
<keyword evidence="8" id="KW-0547">Nucleotide-binding</keyword>
<organism evidence="17 18">
    <name type="scientific">Paenibacillus pectinilyticus</name>
    <dbReference type="NCBI Taxonomy" id="512399"/>
    <lineage>
        <taxon>Bacteria</taxon>
        <taxon>Bacillati</taxon>
        <taxon>Bacillota</taxon>
        <taxon>Bacilli</taxon>
        <taxon>Bacillales</taxon>
        <taxon>Paenibacillaceae</taxon>
        <taxon>Paenibacillus</taxon>
    </lineage>
</organism>
<comment type="catalytic activity">
    <reaction evidence="1">
        <text>ATP + protein L-histidine = ADP + protein N-phospho-L-histidine.</text>
        <dbReference type="EC" id="2.7.13.3"/>
    </reaction>
</comment>
<dbReference type="InterPro" id="IPR033479">
    <property type="entry name" value="dCache_1"/>
</dbReference>
<dbReference type="GO" id="GO:0005886">
    <property type="term" value="C:plasma membrane"/>
    <property type="evidence" value="ECO:0007669"/>
    <property type="project" value="UniProtKB-SubCell"/>
</dbReference>
<dbReference type="Proteomes" id="UP000093309">
    <property type="component" value="Unassembled WGS sequence"/>
</dbReference>
<name>A0A1C0ZUP1_9BACL</name>
<dbReference type="InterPro" id="IPR050640">
    <property type="entry name" value="Bact_2-comp_sensor_kinase"/>
</dbReference>
<evidence type="ECO:0000256" key="12">
    <source>
        <dbReference type="ARBA" id="ARBA00023012"/>
    </source>
</evidence>
<keyword evidence="18" id="KW-1185">Reference proteome</keyword>
<evidence type="ECO:0000259" key="15">
    <source>
        <dbReference type="PROSITE" id="PS50109"/>
    </source>
</evidence>
<dbReference type="PROSITE" id="PS50885">
    <property type="entry name" value="HAMP"/>
    <property type="match status" value="1"/>
</dbReference>
<evidence type="ECO:0000256" key="13">
    <source>
        <dbReference type="ARBA" id="ARBA00023136"/>
    </source>
</evidence>
<dbReference type="GO" id="GO:0000155">
    <property type="term" value="F:phosphorelay sensor kinase activity"/>
    <property type="evidence" value="ECO:0007669"/>
    <property type="project" value="InterPro"/>
</dbReference>
<dbReference type="Gene3D" id="6.10.340.10">
    <property type="match status" value="1"/>
</dbReference>
<evidence type="ECO:0000256" key="10">
    <source>
        <dbReference type="ARBA" id="ARBA00022840"/>
    </source>
</evidence>
<dbReference type="PROSITE" id="PS50109">
    <property type="entry name" value="HIS_KIN"/>
    <property type="match status" value="1"/>
</dbReference>
<dbReference type="PRINTS" id="PR00344">
    <property type="entry name" value="BCTRLSENSOR"/>
</dbReference>
<keyword evidence="4" id="KW-1003">Cell membrane</keyword>
<accession>A0A1C0ZUP1</accession>
<feature type="domain" description="HAMP" evidence="16">
    <location>
        <begin position="342"/>
        <end position="394"/>
    </location>
</feature>
<dbReference type="GO" id="GO:0005524">
    <property type="term" value="F:ATP binding"/>
    <property type="evidence" value="ECO:0007669"/>
    <property type="project" value="UniProtKB-KW"/>
</dbReference>
<dbReference type="Pfam" id="PF02518">
    <property type="entry name" value="HATPase_c"/>
    <property type="match status" value="1"/>
</dbReference>
<feature type="transmembrane region" description="Helical" evidence="14">
    <location>
        <begin position="21"/>
        <end position="40"/>
    </location>
</feature>
<dbReference type="SUPFAM" id="SSF158472">
    <property type="entry name" value="HAMP domain-like"/>
    <property type="match status" value="1"/>
</dbReference>
<dbReference type="SMART" id="SM00304">
    <property type="entry name" value="HAMP"/>
    <property type="match status" value="1"/>
</dbReference>
<gene>
    <name evidence="17" type="ORF">A8709_28565</name>
</gene>
<evidence type="ECO:0000313" key="17">
    <source>
        <dbReference type="EMBL" id="OCT11823.1"/>
    </source>
</evidence>
<keyword evidence="10" id="KW-0067">ATP-binding</keyword>
<dbReference type="InterPro" id="IPR036890">
    <property type="entry name" value="HATPase_C_sf"/>
</dbReference>
<dbReference type="CDD" id="cd06225">
    <property type="entry name" value="HAMP"/>
    <property type="match status" value="1"/>
</dbReference>
<feature type="domain" description="Histidine kinase" evidence="15">
    <location>
        <begin position="415"/>
        <end position="612"/>
    </location>
</feature>
<evidence type="ECO:0000256" key="4">
    <source>
        <dbReference type="ARBA" id="ARBA00022475"/>
    </source>
</evidence>
<comment type="caution">
    <text evidence="17">The sequence shown here is derived from an EMBL/GenBank/DDBJ whole genome shotgun (WGS) entry which is preliminary data.</text>
</comment>
<keyword evidence="13 14" id="KW-0472">Membrane</keyword>
<dbReference type="Gene3D" id="3.30.450.20">
    <property type="entry name" value="PAS domain"/>
    <property type="match status" value="2"/>
</dbReference>
<reference evidence="18" key="1">
    <citation type="submission" date="2016-05" db="EMBL/GenBank/DDBJ databases">
        <title>Paenibacillus oryzae. sp. nov., isolated from the rice root.</title>
        <authorList>
            <person name="Zhang J."/>
            <person name="Zhang X."/>
        </authorList>
    </citation>
    <scope>NUCLEOTIDE SEQUENCE [LARGE SCALE GENOMIC DNA]</scope>
    <source>
        <strain evidence="18">KCTC13222</strain>
    </source>
</reference>
<dbReference type="Pfam" id="PF00672">
    <property type="entry name" value="HAMP"/>
    <property type="match status" value="1"/>
</dbReference>
<dbReference type="PANTHER" id="PTHR34220:SF11">
    <property type="entry name" value="SENSOR PROTEIN KINASE HPTS"/>
    <property type="match status" value="1"/>
</dbReference>
<evidence type="ECO:0000256" key="5">
    <source>
        <dbReference type="ARBA" id="ARBA00022553"/>
    </source>
</evidence>
<comment type="subcellular location">
    <subcellularLocation>
        <location evidence="2">Cell membrane</location>
        <topology evidence="2">Multi-pass membrane protein</topology>
    </subcellularLocation>
</comment>
<protein>
    <recommendedName>
        <fullName evidence="3">histidine kinase</fullName>
        <ecNumber evidence="3">2.7.13.3</ecNumber>
    </recommendedName>
</protein>
<evidence type="ECO:0000256" key="6">
    <source>
        <dbReference type="ARBA" id="ARBA00022679"/>
    </source>
</evidence>
<dbReference type="EC" id="2.7.13.3" evidence="3"/>
<keyword evidence="6" id="KW-0808">Transferase</keyword>
<dbReference type="Gene3D" id="3.30.565.10">
    <property type="entry name" value="Histidine kinase-like ATPase, C-terminal domain"/>
    <property type="match status" value="1"/>
</dbReference>
<keyword evidence="7 14" id="KW-0812">Transmembrane</keyword>
<evidence type="ECO:0000256" key="11">
    <source>
        <dbReference type="ARBA" id="ARBA00022989"/>
    </source>
</evidence>
<dbReference type="InterPro" id="IPR004358">
    <property type="entry name" value="Sig_transdc_His_kin-like_C"/>
</dbReference>
<evidence type="ECO:0000256" key="14">
    <source>
        <dbReference type="SAM" id="Phobius"/>
    </source>
</evidence>
<evidence type="ECO:0000256" key="7">
    <source>
        <dbReference type="ARBA" id="ARBA00022692"/>
    </source>
</evidence>
<proteinExistence type="predicted"/>
<dbReference type="InterPro" id="IPR010559">
    <property type="entry name" value="Sig_transdc_His_kin_internal"/>
</dbReference>
<sequence>MKGWHMLQRGRLRNISIQKKILVNMTLLILLPLLIYYIIFHTYSQNTKQKEIRLIQQLNQQATEGIDLYINDMARLTLQPLYNRSLRTVLKEADGLTSKDENPDVWDMTQNESNNLINSMRLTKKYIHSVFLFNRQGQMVNYSLSSEQLVQPYSPSQEDWFQRSLVSNGTEIIAGATEIPNTIPKVTNGQHFVFPVARGLKDIDSGELLGVIGLFTDISLLRDVCSKISSTAGEQIVILDKSNTIVYDLNERHIGLHASQPDLGLAFLQGIDVSGANGQLLKVPGGNRYMMVSRIPSAEWTFVRIIPEKALFGDGQQVQNRLILLIFAFTVLSLVMSASISYGIIKPLKRLIESMRRIERGDLTIRLQVNSNDEIGNLSKGFNKMINEIERLINDVYLTSMREKEAELNALQAQINPHFIYNTLESIRMTARMKRDMDTASMISTLGSLLRYSINTRNRVVEVKEEIEHLNNYIVLQNRRFGDKFELVLDIPNDLLSLKVIKLLFQPIVENAIYHALETKDEKGVIKISGFAGREKMWFDIEDNGKGMTSEQLEELMRHINDEDSFAQGSRGIGLRNVHERIKLYCGEGYGLRIESKPELGTIVRLELPVRGVLAPQELPKI</sequence>
<dbReference type="Pfam" id="PF02743">
    <property type="entry name" value="dCache_1"/>
    <property type="match status" value="1"/>
</dbReference>
<dbReference type="InterPro" id="IPR005467">
    <property type="entry name" value="His_kinase_dom"/>
</dbReference>
<keyword evidence="5" id="KW-0597">Phosphoprotein</keyword>
<evidence type="ECO:0000256" key="9">
    <source>
        <dbReference type="ARBA" id="ARBA00022777"/>
    </source>
</evidence>
<dbReference type="AlphaFoldDB" id="A0A1C0ZUP1"/>
<dbReference type="InterPro" id="IPR003660">
    <property type="entry name" value="HAMP_dom"/>
</dbReference>
<evidence type="ECO:0000259" key="16">
    <source>
        <dbReference type="PROSITE" id="PS50885"/>
    </source>
</evidence>
<dbReference type="EMBL" id="LYPC01000027">
    <property type="protein sequence ID" value="OCT11823.1"/>
    <property type="molecule type" value="Genomic_DNA"/>
</dbReference>
<keyword evidence="11 14" id="KW-1133">Transmembrane helix</keyword>
<evidence type="ECO:0000256" key="2">
    <source>
        <dbReference type="ARBA" id="ARBA00004651"/>
    </source>
</evidence>
<dbReference type="InterPro" id="IPR003594">
    <property type="entry name" value="HATPase_dom"/>
</dbReference>
<dbReference type="CDD" id="cd18773">
    <property type="entry name" value="PDC1_HK_sensor"/>
    <property type="match status" value="1"/>
</dbReference>
<keyword evidence="12" id="KW-0902">Two-component regulatory system</keyword>
<dbReference type="PANTHER" id="PTHR34220">
    <property type="entry name" value="SENSOR HISTIDINE KINASE YPDA"/>
    <property type="match status" value="1"/>
</dbReference>
<dbReference type="SMART" id="SM00387">
    <property type="entry name" value="HATPase_c"/>
    <property type="match status" value="1"/>
</dbReference>
<feature type="transmembrane region" description="Helical" evidence="14">
    <location>
        <begin position="322"/>
        <end position="345"/>
    </location>
</feature>
<evidence type="ECO:0000256" key="3">
    <source>
        <dbReference type="ARBA" id="ARBA00012438"/>
    </source>
</evidence>
<evidence type="ECO:0000313" key="18">
    <source>
        <dbReference type="Proteomes" id="UP000093309"/>
    </source>
</evidence>